<protein>
    <recommendedName>
        <fullName evidence="1">Dienelactone hydrolase domain-containing protein</fullName>
    </recommendedName>
</protein>
<dbReference type="Gene3D" id="3.40.50.1820">
    <property type="entry name" value="alpha/beta hydrolase"/>
    <property type="match status" value="1"/>
</dbReference>
<evidence type="ECO:0000313" key="3">
    <source>
        <dbReference type="Proteomes" id="UP000027222"/>
    </source>
</evidence>
<dbReference type="PANTHER" id="PTHR17630">
    <property type="entry name" value="DIENELACTONE HYDROLASE"/>
    <property type="match status" value="1"/>
</dbReference>
<name>A0A067T390_GALM3</name>
<dbReference type="Proteomes" id="UP000027222">
    <property type="component" value="Unassembled WGS sequence"/>
</dbReference>
<dbReference type="Pfam" id="PF01738">
    <property type="entry name" value="DLH"/>
    <property type="match status" value="1"/>
</dbReference>
<dbReference type="AlphaFoldDB" id="A0A067T390"/>
<dbReference type="STRING" id="685588.A0A067T390"/>
<dbReference type="OrthoDB" id="10019231at2759"/>
<dbReference type="InterPro" id="IPR002925">
    <property type="entry name" value="Dienelactn_hydro"/>
</dbReference>
<organism evidence="2 3">
    <name type="scientific">Galerina marginata (strain CBS 339.88)</name>
    <dbReference type="NCBI Taxonomy" id="685588"/>
    <lineage>
        <taxon>Eukaryota</taxon>
        <taxon>Fungi</taxon>
        <taxon>Dikarya</taxon>
        <taxon>Basidiomycota</taxon>
        <taxon>Agaricomycotina</taxon>
        <taxon>Agaricomycetes</taxon>
        <taxon>Agaricomycetidae</taxon>
        <taxon>Agaricales</taxon>
        <taxon>Agaricineae</taxon>
        <taxon>Strophariaceae</taxon>
        <taxon>Galerina</taxon>
    </lineage>
</organism>
<dbReference type="HOGENOM" id="CLU_054590_2_0_1"/>
<gene>
    <name evidence="2" type="ORF">GALMADRAFT_245751</name>
</gene>
<dbReference type="GO" id="GO:0016787">
    <property type="term" value="F:hydrolase activity"/>
    <property type="evidence" value="ECO:0007669"/>
    <property type="project" value="InterPro"/>
</dbReference>
<dbReference type="PANTHER" id="PTHR17630:SF44">
    <property type="entry name" value="PROTEIN AIM2"/>
    <property type="match status" value="1"/>
</dbReference>
<sequence>MACPNCITGDILAGEPTGGIQADFQGAYFAPGPGEETSKRTVLLFTDAFGLPLKNCKIMADELAKRLECDVWVPDYFDGKPLFPHEAMTLPDRAGVKLSMWDWIKFILIGLPRIPAFISNRPSVVDKRLESFIGLIKEKKKYEKIGTVGYCYGGATCVRIGGTDLVNSVIVAHPGRFSLDQVKAIKVPVAWICAEEDLFFPDTLRQQSEAVFAERKGKENFVEYEFKEYKGTAHGFASRPNLALPEIKEAYEGAFKQTVEWFQKTLVV</sequence>
<dbReference type="EMBL" id="KL142376">
    <property type="protein sequence ID" value="KDR77601.1"/>
    <property type="molecule type" value="Genomic_DNA"/>
</dbReference>
<evidence type="ECO:0000259" key="1">
    <source>
        <dbReference type="Pfam" id="PF01738"/>
    </source>
</evidence>
<dbReference type="InterPro" id="IPR029058">
    <property type="entry name" value="AB_hydrolase_fold"/>
</dbReference>
<reference evidence="3" key="1">
    <citation type="journal article" date="2014" name="Proc. Natl. Acad. Sci. U.S.A.">
        <title>Extensive sampling of basidiomycete genomes demonstrates inadequacy of the white-rot/brown-rot paradigm for wood decay fungi.</title>
        <authorList>
            <person name="Riley R."/>
            <person name="Salamov A.A."/>
            <person name="Brown D.W."/>
            <person name="Nagy L.G."/>
            <person name="Floudas D."/>
            <person name="Held B.W."/>
            <person name="Levasseur A."/>
            <person name="Lombard V."/>
            <person name="Morin E."/>
            <person name="Otillar R."/>
            <person name="Lindquist E.A."/>
            <person name="Sun H."/>
            <person name="LaButti K.M."/>
            <person name="Schmutz J."/>
            <person name="Jabbour D."/>
            <person name="Luo H."/>
            <person name="Baker S.E."/>
            <person name="Pisabarro A.G."/>
            <person name="Walton J.D."/>
            <person name="Blanchette R.A."/>
            <person name="Henrissat B."/>
            <person name="Martin F."/>
            <person name="Cullen D."/>
            <person name="Hibbett D.S."/>
            <person name="Grigoriev I.V."/>
        </authorList>
    </citation>
    <scope>NUCLEOTIDE SEQUENCE [LARGE SCALE GENOMIC DNA]</scope>
    <source>
        <strain evidence="3">CBS 339.88</strain>
    </source>
</reference>
<dbReference type="SUPFAM" id="SSF53474">
    <property type="entry name" value="alpha/beta-Hydrolases"/>
    <property type="match status" value="1"/>
</dbReference>
<evidence type="ECO:0000313" key="2">
    <source>
        <dbReference type="EMBL" id="KDR77601.1"/>
    </source>
</evidence>
<proteinExistence type="predicted"/>
<accession>A0A067T390</accession>
<feature type="domain" description="Dienelactone hydrolase" evidence="1">
    <location>
        <begin position="120"/>
        <end position="265"/>
    </location>
</feature>
<keyword evidence="3" id="KW-1185">Reference proteome</keyword>